<keyword evidence="2" id="KW-0560">Oxidoreductase</keyword>
<dbReference type="AlphaFoldDB" id="A0AAN8A512"/>
<organism evidence="3 4">
    <name type="scientific">Elasticomyces elasticus</name>
    <dbReference type="NCBI Taxonomy" id="574655"/>
    <lineage>
        <taxon>Eukaryota</taxon>
        <taxon>Fungi</taxon>
        <taxon>Dikarya</taxon>
        <taxon>Ascomycota</taxon>
        <taxon>Pezizomycotina</taxon>
        <taxon>Dothideomycetes</taxon>
        <taxon>Dothideomycetidae</taxon>
        <taxon>Mycosphaerellales</taxon>
        <taxon>Teratosphaeriaceae</taxon>
        <taxon>Elasticomyces</taxon>
    </lineage>
</organism>
<comment type="caution">
    <text evidence="3">The sequence shown here is derived from an EMBL/GenBank/DDBJ whole genome shotgun (WGS) entry which is preliminary data.</text>
</comment>
<evidence type="ECO:0000256" key="1">
    <source>
        <dbReference type="ARBA" id="ARBA00006484"/>
    </source>
</evidence>
<dbReference type="PANTHER" id="PTHR43669:SF4">
    <property type="entry name" value="SHORT-CHAIN DEHYDROGENASE"/>
    <property type="match status" value="1"/>
</dbReference>
<evidence type="ECO:0000313" key="3">
    <source>
        <dbReference type="EMBL" id="KAK5706400.1"/>
    </source>
</evidence>
<dbReference type="Proteomes" id="UP001310594">
    <property type="component" value="Unassembled WGS sequence"/>
</dbReference>
<accession>A0AAN8A512</accession>
<dbReference type="SUPFAM" id="SSF51735">
    <property type="entry name" value="NAD(P)-binding Rossmann-fold domains"/>
    <property type="match status" value="1"/>
</dbReference>
<gene>
    <name evidence="3" type="ORF">LTR97_001388</name>
</gene>
<dbReference type="CDD" id="cd05233">
    <property type="entry name" value="SDR_c"/>
    <property type="match status" value="1"/>
</dbReference>
<proteinExistence type="inferred from homology"/>
<dbReference type="InterPro" id="IPR002347">
    <property type="entry name" value="SDR_fam"/>
</dbReference>
<protein>
    <submittedName>
        <fullName evidence="3">Uncharacterized protein</fullName>
    </submittedName>
</protein>
<evidence type="ECO:0000313" key="4">
    <source>
        <dbReference type="Proteomes" id="UP001310594"/>
    </source>
</evidence>
<reference evidence="3" key="1">
    <citation type="submission" date="2023-08" db="EMBL/GenBank/DDBJ databases">
        <title>Black Yeasts Isolated from many extreme environments.</title>
        <authorList>
            <person name="Coleine C."/>
            <person name="Stajich J.E."/>
            <person name="Selbmann L."/>
        </authorList>
    </citation>
    <scope>NUCLEOTIDE SEQUENCE</scope>
    <source>
        <strain evidence="3">CCFEE 5810</strain>
    </source>
</reference>
<dbReference type="GO" id="GO:0016491">
    <property type="term" value="F:oxidoreductase activity"/>
    <property type="evidence" value="ECO:0007669"/>
    <property type="project" value="UniProtKB-KW"/>
</dbReference>
<dbReference type="Pfam" id="PF13561">
    <property type="entry name" value="adh_short_C2"/>
    <property type="match status" value="1"/>
</dbReference>
<sequence length="235" mass="24783">MSKPIALILGAGKNIGASSTKAFQAKGYRVAQAARSLQPQDSTDNDLLLKCDLSKPELISSVFADVRKSWGEPSVVIYNASAAHFTSPDDAFNVAPEDFATDYAINVTSAYLSIKEAVASFRTLPSEAAKAFFYTGNCLNTGPLDGKLLGMMTSGVGKSGAAFMIQTAANSYGAQGMKFYYVDERTPEGKPAISPYVDGPGHAEFFIQLAEGTAGTVPALATFVTGKGYTSFPKL</sequence>
<dbReference type="PANTHER" id="PTHR43669">
    <property type="entry name" value="5-KETO-D-GLUCONATE 5-REDUCTASE"/>
    <property type="match status" value="1"/>
</dbReference>
<dbReference type="InterPro" id="IPR036291">
    <property type="entry name" value="NAD(P)-bd_dom_sf"/>
</dbReference>
<comment type="similarity">
    <text evidence="1">Belongs to the short-chain dehydrogenases/reductases (SDR) family.</text>
</comment>
<dbReference type="EMBL" id="JAVRQU010000002">
    <property type="protein sequence ID" value="KAK5706400.1"/>
    <property type="molecule type" value="Genomic_DNA"/>
</dbReference>
<evidence type="ECO:0000256" key="2">
    <source>
        <dbReference type="ARBA" id="ARBA00023002"/>
    </source>
</evidence>
<name>A0AAN8A512_9PEZI</name>
<dbReference type="Gene3D" id="3.40.50.720">
    <property type="entry name" value="NAD(P)-binding Rossmann-like Domain"/>
    <property type="match status" value="1"/>
</dbReference>